<dbReference type="PROSITE" id="PS51450">
    <property type="entry name" value="LRR"/>
    <property type="match status" value="1"/>
</dbReference>
<organism evidence="5">
    <name type="scientific">Anopheles braziliensis</name>
    <dbReference type="NCBI Taxonomy" id="58242"/>
    <lineage>
        <taxon>Eukaryota</taxon>
        <taxon>Metazoa</taxon>
        <taxon>Ecdysozoa</taxon>
        <taxon>Arthropoda</taxon>
        <taxon>Hexapoda</taxon>
        <taxon>Insecta</taxon>
        <taxon>Pterygota</taxon>
        <taxon>Neoptera</taxon>
        <taxon>Endopterygota</taxon>
        <taxon>Diptera</taxon>
        <taxon>Nematocera</taxon>
        <taxon>Culicoidea</taxon>
        <taxon>Culicidae</taxon>
        <taxon>Anophelinae</taxon>
        <taxon>Anopheles</taxon>
    </lineage>
</organism>
<dbReference type="PANTHER" id="PTHR45617:SF135">
    <property type="entry name" value="LEUCINE-RICH REPEAT-CONTAINING PROTEIN 66"/>
    <property type="match status" value="1"/>
</dbReference>
<evidence type="ECO:0008006" key="6">
    <source>
        <dbReference type="Google" id="ProtNLM"/>
    </source>
</evidence>
<evidence type="ECO:0000313" key="5">
    <source>
        <dbReference type="EMBL" id="MBW24496.1"/>
    </source>
</evidence>
<evidence type="ECO:0000256" key="4">
    <source>
        <dbReference type="SAM" id="SignalP"/>
    </source>
</evidence>
<keyword evidence="4" id="KW-0732">Signal</keyword>
<dbReference type="InterPro" id="IPR001611">
    <property type="entry name" value="Leu-rich_rpt"/>
</dbReference>
<feature type="region of interest" description="Disordered" evidence="3">
    <location>
        <begin position="460"/>
        <end position="481"/>
    </location>
</feature>
<keyword evidence="2" id="KW-0677">Repeat</keyword>
<feature type="chain" id="PRO_5014753173" description="Membrane glycoprotein lig-1" evidence="4">
    <location>
        <begin position="24"/>
        <end position="520"/>
    </location>
</feature>
<reference evidence="5" key="1">
    <citation type="submission" date="2018-01" db="EMBL/GenBank/DDBJ databases">
        <title>An insight into the sialome of Amazonian anophelines.</title>
        <authorList>
            <person name="Ribeiro J.M."/>
            <person name="Scarpassa V."/>
            <person name="Calvo E."/>
        </authorList>
    </citation>
    <scope>NUCLEOTIDE SEQUENCE</scope>
    <source>
        <tissue evidence="5">Salivary glands</tissue>
    </source>
</reference>
<evidence type="ECO:0000256" key="3">
    <source>
        <dbReference type="SAM" id="MobiDB-lite"/>
    </source>
</evidence>
<dbReference type="InterPro" id="IPR032675">
    <property type="entry name" value="LRR_dom_sf"/>
</dbReference>
<sequence length="520" mass="57007">MLEDKMLLKTCFVLFCLVSASRGQHTIRFACTAPGSGSCTLSVTATGSQQDRVAASSTKPGESAISSIVLPAKVLTLDLAHRRLKQLPANAFHQLLPLEQLLLQGNELQQFDGTTIAPAASLKLLNISGNGVLSEVRWESLSNLRSLETVDVSGNRLESLFVTRTMKVLRASTNRATTIETDTNNFLFALERAELAGNAFRDLAGLGRFARLTHLDLSNNRLETVDFGTFRHMRSLTELILRSNRLFTVTTNPGPSIDHPLLDVVDLSGNYLTAMPSANVTGIASVQRLHLEGNGLVQVELHEQLLNWPRLKSITLANNDWTCEMAERLLAALAKRPTIAIAGDAAEPAKCPQPEQVRRGKLCCRIAGSEPYLDRLIRSRQELQLGKLEALEEVGHTTGSGPGVTVTGLASAQPDALKEAMRRALLVINKLRLEKKELEATNQQLVRTIEQERTRNRQLEEAANSAMKQPTVKSQDSRPNDNELQLALEKARTEVQGLKAQLARCTSSVHTRTGQTVIVQ</sequence>
<keyword evidence="1" id="KW-0433">Leucine-rich repeat</keyword>
<dbReference type="SUPFAM" id="SSF52058">
    <property type="entry name" value="L domain-like"/>
    <property type="match status" value="1"/>
</dbReference>
<dbReference type="Gene3D" id="3.80.10.10">
    <property type="entry name" value="Ribonuclease Inhibitor"/>
    <property type="match status" value="1"/>
</dbReference>
<dbReference type="EMBL" id="GGFM01003745">
    <property type="protein sequence ID" value="MBW24496.1"/>
    <property type="molecule type" value="Transcribed_RNA"/>
</dbReference>
<name>A0A2M3Z7J3_9DIPT</name>
<feature type="signal peptide" evidence="4">
    <location>
        <begin position="1"/>
        <end position="23"/>
    </location>
</feature>
<dbReference type="AlphaFoldDB" id="A0A2M3Z7J3"/>
<proteinExistence type="predicted"/>
<dbReference type="PANTHER" id="PTHR45617">
    <property type="entry name" value="LEUCINE RICH REPEAT FAMILY PROTEIN"/>
    <property type="match status" value="1"/>
</dbReference>
<dbReference type="SMART" id="SM00369">
    <property type="entry name" value="LRR_TYP"/>
    <property type="match status" value="4"/>
</dbReference>
<evidence type="ECO:0000256" key="2">
    <source>
        <dbReference type="ARBA" id="ARBA00022737"/>
    </source>
</evidence>
<protein>
    <recommendedName>
        <fullName evidence="6">Membrane glycoprotein lig-1</fullName>
    </recommendedName>
</protein>
<dbReference type="InterPro" id="IPR003591">
    <property type="entry name" value="Leu-rich_rpt_typical-subtyp"/>
</dbReference>
<dbReference type="Pfam" id="PF13855">
    <property type="entry name" value="LRR_8"/>
    <property type="match status" value="2"/>
</dbReference>
<evidence type="ECO:0000256" key="1">
    <source>
        <dbReference type="ARBA" id="ARBA00022614"/>
    </source>
</evidence>
<accession>A0A2M3Z7J3</accession>